<dbReference type="RefSeq" id="WP_386117452.1">
    <property type="nucleotide sequence ID" value="NZ_JBHTKM010000063.1"/>
</dbReference>
<dbReference type="InterPro" id="IPR000595">
    <property type="entry name" value="cNMP-bd_dom"/>
</dbReference>
<dbReference type="EMBL" id="JBHTKM010000063">
    <property type="protein sequence ID" value="MFD1016548.1"/>
    <property type="molecule type" value="Genomic_DNA"/>
</dbReference>
<gene>
    <name evidence="2" type="ORF">ACFQ13_11500</name>
</gene>
<keyword evidence="3" id="KW-1185">Reference proteome</keyword>
<dbReference type="InterPro" id="IPR018490">
    <property type="entry name" value="cNMP-bd_dom_sf"/>
</dbReference>
<organism evidence="2 3">
    <name type="scientific">Winogradskyella rapida</name>
    <dbReference type="NCBI Taxonomy" id="549701"/>
    <lineage>
        <taxon>Bacteria</taxon>
        <taxon>Pseudomonadati</taxon>
        <taxon>Bacteroidota</taxon>
        <taxon>Flavobacteriia</taxon>
        <taxon>Flavobacteriales</taxon>
        <taxon>Flavobacteriaceae</taxon>
        <taxon>Winogradskyella</taxon>
    </lineage>
</organism>
<comment type="caution">
    <text evidence="2">The sequence shown here is derived from an EMBL/GenBank/DDBJ whole genome shotgun (WGS) entry which is preliminary data.</text>
</comment>
<evidence type="ECO:0000259" key="1">
    <source>
        <dbReference type="Pfam" id="PF00027"/>
    </source>
</evidence>
<dbReference type="Pfam" id="PF00027">
    <property type="entry name" value="cNMP_binding"/>
    <property type="match status" value="1"/>
</dbReference>
<feature type="domain" description="Cyclic nucleotide-binding" evidence="1">
    <location>
        <begin position="33"/>
        <end position="112"/>
    </location>
</feature>
<accession>A0ABW3KUK3</accession>
<dbReference type="CDD" id="cd00038">
    <property type="entry name" value="CAP_ED"/>
    <property type="match status" value="1"/>
</dbReference>
<dbReference type="InterPro" id="IPR014710">
    <property type="entry name" value="RmlC-like_jellyroll"/>
</dbReference>
<reference evidence="3" key="1">
    <citation type="journal article" date="2019" name="Int. J. Syst. Evol. Microbiol.">
        <title>The Global Catalogue of Microorganisms (GCM) 10K type strain sequencing project: providing services to taxonomists for standard genome sequencing and annotation.</title>
        <authorList>
            <consortium name="The Broad Institute Genomics Platform"/>
            <consortium name="The Broad Institute Genome Sequencing Center for Infectious Disease"/>
            <person name="Wu L."/>
            <person name="Ma J."/>
        </authorList>
    </citation>
    <scope>NUCLEOTIDE SEQUENCE [LARGE SCALE GENOMIC DNA]</scope>
    <source>
        <strain evidence="3">CCUG 56098</strain>
    </source>
</reference>
<evidence type="ECO:0000313" key="2">
    <source>
        <dbReference type="EMBL" id="MFD1016548.1"/>
    </source>
</evidence>
<name>A0ABW3KUK3_9FLAO</name>
<protein>
    <submittedName>
        <fullName evidence="2">Crp/Fnr family transcriptional regulator</fullName>
    </submittedName>
</protein>
<evidence type="ECO:0000313" key="3">
    <source>
        <dbReference type="Proteomes" id="UP001597086"/>
    </source>
</evidence>
<dbReference type="SUPFAM" id="SSF51206">
    <property type="entry name" value="cAMP-binding domain-like"/>
    <property type="match status" value="1"/>
</dbReference>
<dbReference type="Gene3D" id="2.60.120.10">
    <property type="entry name" value="Jelly Rolls"/>
    <property type="match status" value="1"/>
</dbReference>
<proteinExistence type="predicted"/>
<sequence length="195" mass="22942">MANTNHNIFREIFNGITFSEKELDVISKVFIKKHYKKGSIIFKENEDIDEMFYIYDGCLRTFHMDDSGKEHTVQFGIKDWWITDYIAYFTDTKAYMTLEVLEDATVYSLTKANKAFFYSEIPQVQSFIIRKLEGAYAAFQKRIILSLSQSAKARYLIFLDTHSDLEKKLKNYHIASYLGITTESLSRIRKELYNP</sequence>
<dbReference type="Proteomes" id="UP001597086">
    <property type="component" value="Unassembled WGS sequence"/>
</dbReference>